<dbReference type="OrthoDB" id="1448121at2"/>
<dbReference type="Proteomes" id="UP000245962">
    <property type="component" value="Unassembled WGS sequence"/>
</dbReference>
<dbReference type="RefSeq" id="WP_116695385.1">
    <property type="nucleotide sequence ID" value="NZ_QEHR01000010.1"/>
</dbReference>
<dbReference type="InterPro" id="IPR025347">
    <property type="entry name" value="DUF4251"/>
</dbReference>
<dbReference type="EMBL" id="QEHR01000010">
    <property type="protein sequence ID" value="PVW13202.1"/>
    <property type="molecule type" value="Genomic_DNA"/>
</dbReference>
<comment type="caution">
    <text evidence="2">The sequence shown here is derived from an EMBL/GenBank/DDBJ whole genome shotgun (WGS) entry which is preliminary data.</text>
</comment>
<evidence type="ECO:0000313" key="2">
    <source>
        <dbReference type="EMBL" id="PVW13202.1"/>
    </source>
</evidence>
<evidence type="ECO:0008006" key="4">
    <source>
        <dbReference type="Google" id="ProtNLM"/>
    </source>
</evidence>
<gene>
    <name evidence="2" type="ORF">DDV96_13930</name>
</gene>
<feature type="signal peptide" evidence="1">
    <location>
        <begin position="1"/>
        <end position="18"/>
    </location>
</feature>
<accession>A0A2U0HWF8</accession>
<keyword evidence="3" id="KW-1185">Reference proteome</keyword>
<feature type="chain" id="PRO_5015508573" description="DUF4251 domain-containing protein" evidence="1">
    <location>
        <begin position="19"/>
        <end position="162"/>
    </location>
</feature>
<reference evidence="2 3" key="1">
    <citation type="submission" date="2018-04" db="EMBL/GenBank/DDBJ databases">
        <title>Marixanthomonas spongiae HN-E44 sp. nov., isolated from a marine sponge.</title>
        <authorList>
            <person name="Luo L."/>
            <person name="Zhuang L."/>
        </authorList>
    </citation>
    <scope>NUCLEOTIDE SEQUENCE [LARGE SCALE GENOMIC DNA]</scope>
    <source>
        <strain evidence="2 3">HN-E44</strain>
    </source>
</reference>
<evidence type="ECO:0000313" key="3">
    <source>
        <dbReference type="Proteomes" id="UP000245962"/>
    </source>
</evidence>
<sequence length="162" mass="18090">MKTLLFLLPLLFISCGTAHDTSIAAHTNEVRQWANDKQFTIESQWATPQTGNRINLIGNANHLTFKNDTVSAYLPFFGERHSGNVFDGGAIEFEGVPKDLQTKYNQKKNAAIITFDISEKGEHYQVSVTLYGNKNSHISVNSSQRDFMGYDGRVSALSETEN</sequence>
<evidence type="ECO:0000256" key="1">
    <source>
        <dbReference type="SAM" id="SignalP"/>
    </source>
</evidence>
<dbReference type="Pfam" id="PF14059">
    <property type="entry name" value="DUF4251"/>
    <property type="match status" value="1"/>
</dbReference>
<dbReference type="Gene3D" id="2.40.128.410">
    <property type="match status" value="1"/>
</dbReference>
<dbReference type="PROSITE" id="PS51257">
    <property type="entry name" value="PROKAR_LIPOPROTEIN"/>
    <property type="match status" value="1"/>
</dbReference>
<name>A0A2U0HWF8_9FLAO</name>
<keyword evidence="1" id="KW-0732">Signal</keyword>
<protein>
    <recommendedName>
        <fullName evidence="4">DUF4251 domain-containing protein</fullName>
    </recommendedName>
</protein>
<organism evidence="2 3">
    <name type="scientific">Marixanthomonas spongiae</name>
    <dbReference type="NCBI Taxonomy" id="2174845"/>
    <lineage>
        <taxon>Bacteria</taxon>
        <taxon>Pseudomonadati</taxon>
        <taxon>Bacteroidota</taxon>
        <taxon>Flavobacteriia</taxon>
        <taxon>Flavobacteriales</taxon>
        <taxon>Flavobacteriaceae</taxon>
        <taxon>Marixanthomonas</taxon>
    </lineage>
</organism>
<dbReference type="AlphaFoldDB" id="A0A2U0HWF8"/>
<proteinExistence type="predicted"/>